<evidence type="ECO:0000313" key="5">
    <source>
        <dbReference type="Proteomes" id="UP000322234"/>
    </source>
</evidence>
<dbReference type="InterPro" id="IPR006207">
    <property type="entry name" value="Cys_knot_C"/>
</dbReference>
<dbReference type="PANTHER" id="PTHR28611:SF1">
    <property type="entry name" value="NORRIN"/>
    <property type="match status" value="1"/>
</dbReference>
<comment type="caution">
    <text evidence="2">Lacks conserved residue(s) required for the propagation of feature annotation.</text>
</comment>
<dbReference type="GO" id="GO:0110135">
    <property type="term" value="P:Norrin signaling pathway"/>
    <property type="evidence" value="ECO:0007669"/>
    <property type="project" value="TreeGrafter"/>
</dbReference>
<comment type="caution">
    <text evidence="4">The sequence shown here is derived from an EMBL/GenBank/DDBJ whole genome shotgun (WGS) entry which is preliminary data.</text>
</comment>
<dbReference type="PANTHER" id="PTHR28611">
    <property type="entry name" value="NORRIN"/>
    <property type="match status" value="1"/>
</dbReference>
<feature type="domain" description="CTCK" evidence="3">
    <location>
        <begin position="139"/>
        <end position="205"/>
    </location>
</feature>
<dbReference type="GO" id="GO:0016055">
    <property type="term" value="P:Wnt signaling pathway"/>
    <property type="evidence" value="ECO:0007669"/>
    <property type="project" value="InterPro"/>
</dbReference>
<dbReference type="PRINTS" id="PR01304">
    <property type="entry name" value="NORRIEDSEASE"/>
</dbReference>
<keyword evidence="5" id="KW-1185">Reference proteome</keyword>
<evidence type="ECO:0000256" key="2">
    <source>
        <dbReference type="PROSITE-ProRule" id="PRU00039"/>
    </source>
</evidence>
<dbReference type="Gene3D" id="2.10.90.10">
    <property type="entry name" value="Cystine-knot cytokines"/>
    <property type="match status" value="1"/>
</dbReference>
<organism evidence="4 5">
    <name type="scientific">Bos mutus</name>
    <name type="common">wild yak</name>
    <dbReference type="NCBI Taxonomy" id="72004"/>
    <lineage>
        <taxon>Eukaryota</taxon>
        <taxon>Metazoa</taxon>
        <taxon>Chordata</taxon>
        <taxon>Craniata</taxon>
        <taxon>Vertebrata</taxon>
        <taxon>Euteleostomi</taxon>
        <taxon>Mammalia</taxon>
        <taxon>Eutheria</taxon>
        <taxon>Laurasiatheria</taxon>
        <taxon>Artiodactyla</taxon>
        <taxon>Ruminantia</taxon>
        <taxon>Pecora</taxon>
        <taxon>Bovidae</taxon>
        <taxon>Bovinae</taxon>
        <taxon>Bos</taxon>
    </lineage>
</organism>
<dbReference type="GO" id="GO:0005125">
    <property type="term" value="F:cytokine activity"/>
    <property type="evidence" value="ECO:0007669"/>
    <property type="project" value="TreeGrafter"/>
</dbReference>
<gene>
    <name evidence="4" type="ORF">E5288_WYG000732</name>
</gene>
<accession>A0A6B0S7Q9</accession>
<sequence length="302" mass="34327">MSCKWNDWTSQLDIPFKSLCNPLGAASLKDATNVLGSKSHSTASGPVAEQVSNYVSTEGPQNTWEPFLFYRESAHSRFDETECPVLGISELPCFPSKGSYARNDAMDVAYELDVKRVHRHVRKDYPERQQAKTLCLWMHCAADTVMMDRECKDTVLKQPFRSSCHCCRPQTSKLKALRLRCSGGMRLTATYRYILSCHCRTWRLHVMTGELFRFYQKSMKTWKSITSGSDIQDIYQQSNHREASSCIGNYQENHSAMEIGIQMWVPEFKNMMMLCTSSKELSFASTSSAAAPQSATDKRISV</sequence>
<dbReference type="SMART" id="SM00041">
    <property type="entry name" value="CT"/>
    <property type="match status" value="1"/>
</dbReference>
<evidence type="ECO:0000259" key="3">
    <source>
        <dbReference type="PROSITE" id="PS01225"/>
    </source>
</evidence>
<reference evidence="4" key="1">
    <citation type="submission" date="2019-10" db="EMBL/GenBank/DDBJ databases">
        <title>The sequence and de novo assembly of the wild yak genome.</title>
        <authorList>
            <person name="Liu Y."/>
        </authorList>
    </citation>
    <scope>NUCLEOTIDE SEQUENCE [LARGE SCALE GENOMIC DNA]</scope>
    <source>
        <strain evidence="4">WY2019</strain>
    </source>
</reference>
<keyword evidence="1" id="KW-1015">Disulfide bond</keyword>
<dbReference type="GO" id="GO:0005109">
    <property type="term" value="F:frizzled binding"/>
    <property type="evidence" value="ECO:0007669"/>
    <property type="project" value="TreeGrafter"/>
</dbReference>
<proteinExistence type="predicted"/>
<dbReference type="PROSITE" id="PS01225">
    <property type="entry name" value="CTCK_2"/>
    <property type="match status" value="1"/>
</dbReference>
<dbReference type="GO" id="GO:0045893">
    <property type="term" value="P:positive regulation of DNA-templated transcription"/>
    <property type="evidence" value="ECO:0007669"/>
    <property type="project" value="TreeGrafter"/>
</dbReference>
<dbReference type="GO" id="GO:0005615">
    <property type="term" value="C:extracellular space"/>
    <property type="evidence" value="ECO:0007669"/>
    <property type="project" value="InterPro"/>
</dbReference>
<evidence type="ECO:0000256" key="1">
    <source>
        <dbReference type="ARBA" id="ARBA00023157"/>
    </source>
</evidence>
<name>A0A6B0S7Q9_9CETA</name>
<evidence type="ECO:0000313" key="4">
    <source>
        <dbReference type="EMBL" id="MXQ98819.1"/>
    </source>
</evidence>
<dbReference type="Proteomes" id="UP000322234">
    <property type="component" value="Unassembled WGS sequence"/>
</dbReference>
<dbReference type="EMBL" id="VBQZ03000290">
    <property type="protein sequence ID" value="MXQ98819.1"/>
    <property type="molecule type" value="Genomic_DNA"/>
</dbReference>
<dbReference type="AlphaFoldDB" id="A0A6B0S7Q9"/>
<protein>
    <recommendedName>
        <fullName evidence="3">CTCK domain-containing protein</fullName>
    </recommendedName>
</protein>
<dbReference type="InterPro" id="IPR029034">
    <property type="entry name" value="Cystine-knot_cytokine"/>
</dbReference>
<dbReference type="InterPro" id="IPR003064">
    <property type="entry name" value="Norrie_dis"/>
</dbReference>